<dbReference type="InterPro" id="IPR036312">
    <property type="entry name" value="Bifun_inhib/LTP/seed_sf"/>
</dbReference>
<evidence type="ECO:0000313" key="4">
    <source>
        <dbReference type="Proteomes" id="UP000489600"/>
    </source>
</evidence>
<dbReference type="EMBL" id="CABITT030000007">
    <property type="protein sequence ID" value="VVB12047.1"/>
    <property type="molecule type" value="Genomic_DNA"/>
</dbReference>
<gene>
    <name evidence="3" type="ORF">ANE_LOCUS22491</name>
</gene>
<name>A0A565CEF5_9BRAS</name>
<feature type="chain" id="PRO_5021908343" description="Bifunctional inhibitor/plant lipid transfer protein/seed storage helical domain-containing protein" evidence="1">
    <location>
        <begin position="30"/>
        <end position="76"/>
    </location>
</feature>
<keyword evidence="4" id="KW-1185">Reference proteome</keyword>
<sequence>MAYTNKFPVAAAVAVLFLVVTTTPQWTEAQNTDTNCTVGVPVVEHCYTTLTPSSSPSKECCTDLKAASETDLHNLQ</sequence>
<accession>A0A565CEF5</accession>
<proteinExistence type="predicted"/>
<evidence type="ECO:0000256" key="1">
    <source>
        <dbReference type="SAM" id="SignalP"/>
    </source>
</evidence>
<comment type="caution">
    <text evidence="3">The sequence shown here is derived from an EMBL/GenBank/DDBJ whole genome shotgun (WGS) entry which is preliminary data.</text>
</comment>
<reference evidence="3" key="1">
    <citation type="submission" date="2019-07" db="EMBL/GenBank/DDBJ databases">
        <authorList>
            <person name="Dittberner H."/>
        </authorList>
    </citation>
    <scope>NUCLEOTIDE SEQUENCE [LARGE SCALE GENOMIC DNA]</scope>
</reference>
<dbReference type="Pfam" id="PF14368">
    <property type="entry name" value="LTP_2"/>
    <property type="match status" value="1"/>
</dbReference>
<feature type="signal peptide" evidence="1">
    <location>
        <begin position="1"/>
        <end position="29"/>
    </location>
</feature>
<dbReference type="Proteomes" id="UP000489600">
    <property type="component" value="Unassembled WGS sequence"/>
</dbReference>
<dbReference type="AlphaFoldDB" id="A0A565CEF5"/>
<evidence type="ECO:0000313" key="3">
    <source>
        <dbReference type="EMBL" id="VVB12047.1"/>
    </source>
</evidence>
<evidence type="ECO:0000259" key="2">
    <source>
        <dbReference type="Pfam" id="PF14368"/>
    </source>
</evidence>
<organism evidence="3 4">
    <name type="scientific">Arabis nemorensis</name>
    <dbReference type="NCBI Taxonomy" id="586526"/>
    <lineage>
        <taxon>Eukaryota</taxon>
        <taxon>Viridiplantae</taxon>
        <taxon>Streptophyta</taxon>
        <taxon>Embryophyta</taxon>
        <taxon>Tracheophyta</taxon>
        <taxon>Spermatophyta</taxon>
        <taxon>Magnoliopsida</taxon>
        <taxon>eudicotyledons</taxon>
        <taxon>Gunneridae</taxon>
        <taxon>Pentapetalae</taxon>
        <taxon>rosids</taxon>
        <taxon>malvids</taxon>
        <taxon>Brassicales</taxon>
        <taxon>Brassicaceae</taxon>
        <taxon>Arabideae</taxon>
        <taxon>Arabis</taxon>
    </lineage>
</organism>
<dbReference type="SUPFAM" id="SSF47699">
    <property type="entry name" value="Bifunctional inhibitor/lipid-transfer protein/seed storage 2S albumin"/>
    <property type="match status" value="1"/>
</dbReference>
<dbReference type="InterPro" id="IPR016140">
    <property type="entry name" value="Bifunc_inhib/LTP/seed_store"/>
</dbReference>
<keyword evidence="1" id="KW-0732">Signal</keyword>
<protein>
    <recommendedName>
        <fullName evidence="2">Bifunctional inhibitor/plant lipid transfer protein/seed storage helical domain-containing protein</fullName>
    </recommendedName>
</protein>
<feature type="domain" description="Bifunctional inhibitor/plant lipid transfer protein/seed storage helical" evidence="2">
    <location>
        <begin position="21"/>
        <end position="72"/>
    </location>
</feature>